<keyword evidence="9" id="KW-1185">Reference proteome</keyword>
<dbReference type="Pfam" id="PF04138">
    <property type="entry name" value="GtrA_DPMS_TM"/>
    <property type="match status" value="1"/>
</dbReference>
<dbReference type="PANTHER" id="PTHR38459:SF1">
    <property type="entry name" value="PROPHAGE BACTOPRENOL-LINKED GLUCOSE TRANSLOCASE HOMOLOG"/>
    <property type="match status" value="1"/>
</dbReference>
<dbReference type="InterPro" id="IPR007267">
    <property type="entry name" value="GtrA_DPMS_TM"/>
</dbReference>
<keyword evidence="4 6" id="KW-1133">Transmembrane helix</keyword>
<dbReference type="InterPro" id="IPR051401">
    <property type="entry name" value="GtrA_CellWall_Glycosyl"/>
</dbReference>
<gene>
    <name evidence="8" type="ORF">SAMN06264365_101893</name>
</gene>
<reference evidence="8 9" key="1">
    <citation type="submission" date="2017-06" db="EMBL/GenBank/DDBJ databases">
        <authorList>
            <person name="Kim H.J."/>
            <person name="Triplett B.A."/>
        </authorList>
    </citation>
    <scope>NUCLEOTIDE SEQUENCE [LARGE SCALE GENOMIC DNA]</scope>
    <source>
        <strain evidence="8 9">DSM 43151</strain>
    </source>
</reference>
<accession>A0A238VA84</accession>
<evidence type="ECO:0000259" key="7">
    <source>
        <dbReference type="Pfam" id="PF04138"/>
    </source>
</evidence>
<evidence type="ECO:0000256" key="6">
    <source>
        <dbReference type="SAM" id="Phobius"/>
    </source>
</evidence>
<comment type="similarity">
    <text evidence="2">Belongs to the GtrA family.</text>
</comment>
<name>A0A238VA84_9ACTN</name>
<evidence type="ECO:0000313" key="9">
    <source>
        <dbReference type="Proteomes" id="UP000198415"/>
    </source>
</evidence>
<feature type="transmembrane region" description="Helical" evidence="6">
    <location>
        <begin position="55"/>
        <end position="74"/>
    </location>
</feature>
<evidence type="ECO:0000256" key="3">
    <source>
        <dbReference type="ARBA" id="ARBA00022692"/>
    </source>
</evidence>
<sequence>MPPTSPRPTGLHARLRALAREASKFGTVGTIAFGVDLLLYNLLWSLGSETLTAKAVSTIVATSLAFFGNRFWTWRDGAHTNMARQYTIFFVLNAVGLGIALTCLAISHYGLGQFWPVLQSQAADNIAAQFVGTAIGTVFRFWSYRKFVFRADLARTTGVTTSSPTPQ</sequence>
<evidence type="ECO:0000313" key="8">
    <source>
        <dbReference type="EMBL" id="SNR30957.1"/>
    </source>
</evidence>
<evidence type="ECO:0000256" key="4">
    <source>
        <dbReference type="ARBA" id="ARBA00022989"/>
    </source>
</evidence>
<feature type="transmembrane region" description="Helical" evidence="6">
    <location>
        <begin position="126"/>
        <end position="143"/>
    </location>
</feature>
<feature type="transmembrane region" description="Helical" evidence="6">
    <location>
        <begin position="86"/>
        <end position="111"/>
    </location>
</feature>
<protein>
    <submittedName>
        <fullName evidence="8">Putative flippase GtrA (Transmembrane translocase of bactoprenol-linked glucose)</fullName>
    </submittedName>
</protein>
<dbReference type="GO" id="GO:0000271">
    <property type="term" value="P:polysaccharide biosynthetic process"/>
    <property type="evidence" value="ECO:0007669"/>
    <property type="project" value="InterPro"/>
</dbReference>
<evidence type="ECO:0000256" key="2">
    <source>
        <dbReference type="ARBA" id="ARBA00009399"/>
    </source>
</evidence>
<evidence type="ECO:0000256" key="1">
    <source>
        <dbReference type="ARBA" id="ARBA00004141"/>
    </source>
</evidence>
<dbReference type="Proteomes" id="UP000198415">
    <property type="component" value="Unassembled WGS sequence"/>
</dbReference>
<evidence type="ECO:0000256" key="5">
    <source>
        <dbReference type="ARBA" id="ARBA00023136"/>
    </source>
</evidence>
<proteinExistence type="inferred from homology"/>
<keyword evidence="3 6" id="KW-0812">Transmembrane</keyword>
<dbReference type="RefSeq" id="WP_239137984.1">
    <property type="nucleotide sequence ID" value="NZ_BOMU01000003.1"/>
</dbReference>
<dbReference type="AlphaFoldDB" id="A0A238VA84"/>
<dbReference type="EMBL" id="FZNR01000001">
    <property type="protein sequence ID" value="SNR30957.1"/>
    <property type="molecule type" value="Genomic_DNA"/>
</dbReference>
<keyword evidence="5 6" id="KW-0472">Membrane</keyword>
<dbReference type="GO" id="GO:0005886">
    <property type="term" value="C:plasma membrane"/>
    <property type="evidence" value="ECO:0007669"/>
    <property type="project" value="TreeGrafter"/>
</dbReference>
<dbReference type="PANTHER" id="PTHR38459">
    <property type="entry name" value="PROPHAGE BACTOPRENOL-LINKED GLUCOSE TRANSLOCASE HOMOLOG"/>
    <property type="match status" value="1"/>
</dbReference>
<feature type="domain" description="GtrA/DPMS transmembrane" evidence="7">
    <location>
        <begin position="24"/>
        <end position="149"/>
    </location>
</feature>
<organism evidence="8 9">
    <name type="scientific">Actinoplanes regularis</name>
    <dbReference type="NCBI Taxonomy" id="52697"/>
    <lineage>
        <taxon>Bacteria</taxon>
        <taxon>Bacillati</taxon>
        <taxon>Actinomycetota</taxon>
        <taxon>Actinomycetes</taxon>
        <taxon>Micromonosporales</taxon>
        <taxon>Micromonosporaceae</taxon>
        <taxon>Actinoplanes</taxon>
    </lineage>
</organism>
<comment type="subcellular location">
    <subcellularLocation>
        <location evidence="1">Membrane</location>
        <topology evidence="1">Multi-pass membrane protein</topology>
    </subcellularLocation>
</comment>